<organism evidence="1">
    <name type="scientific">freshwater metagenome</name>
    <dbReference type="NCBI Taxonomy" id="449393"/>
    <lineage>
        <taxon>unclassified sequences</taxon>
        <taxon>metagenomes</taxon>
        <taxon>ecological metagenomes</taxon>
    </lineage>
</organism>
<accession>A0A6J7GW83</accession>
<protein>
    <submittedName>
        <fullName evidence="1">Unannotated protein</fullName>
    </submittedName>
</protein>
<dbReference type="PANTHER" id="PTHR34861">
    <property type="match status" value="1"/>
</dbReference>
<dbReference type="InterPro" id="IPR037175">
    <property type="entry name" value="KFase_sf"/>
</dbReference>
<gene>
    <name evidence="1" type="ORF">UFOPK3610_00867</name>
</gene>
<dbReference type="InterPro" id="IPR007325">
    <property type="entry name" value="KFase/CYL"/>
</dbReference>
<evidence type="ECO:0000313" key="1">
    <source>
        <dbReference type="EMBL" id="CAB4911982.1"/>
    </source>
</evidence>
<dbReference type="Pfam" id="PF04199">
    <property type="entry name" value="Cyclase"/>
    <property type="match status" value="1"/>
</dbReference>
<sequence length="300" mass="32975">MGIPHSWDVFGRTDELGTLNLLDDATVLSAFREAQTGERVGLTMDADLLDPPLYGREPLQHTMLQLDRNTWDDRLDAFYPQAASQWDGFRHVRCRELGFFTGVTEDPTDMGDRLSIHHWAEQGIVGRGILLDVERYLARIDATYDALQEISIDAALLHAVAVDQGVEIRRGDVLCIRFGWISAYRNLDAQGRRDYGAAAVSPPFAGLAADESTARALWNWQVAAVACDNLGAEVSPGSAAVGSLHRRLIPTLGFVVGELLDFDRLAERCAEDGRWTFVFTAVPLNIRGGLGSPANAIAIR</sequence>
<dbReference type="GO" id="GO:0004061">
    <property type="term" value="F:arylformamidase activity"/>
    <property type="evidence" value="ECO:0007669"/>
    <property type="project" value="InterPro"/>
</dbReference>
<dbReference type="EMBL" id="CAFBMR010000026">
    <property type="protein sequence ID" value="CAB4911982.1"/>
    <property type="molecule type" value="Genomic_DNA"/>
</dbReference>
<dbReference type="GO" id="GO:0019441">
    <property type="term" value="P:L-tryptophan catabolic process to kynurenine"/>
    <property type="evidence" value="ECO:0007669"/>
    <property type="project" value="InterPro"/>
</dbReference>
<dbReference type="Gene3D" id="3.50.30.50">
    <property type="entry name" value="Putative cyclase"/>
    <property type="match status" value="1"/>
</dbReference>
<proteinExistence type="predicted"/>
<dbReference type="AlphaFoldDB" id="A0A6J7GW83"/>
<dbReference type="SUPFAM" id="SSF102198">
    <property type="entry name" value="Putative cyclase"/>
    <property type="match status" value="1"/>
</dbReference>
<name>A0A6J7GW83_9ZZZZ</name>
<reference evidence="1" key="1">
    <citation type="submission" date="2020-05" db="EMBL/GenBank/DDBJ databases">
        <authorList>
            <person name="Chiriac C."/>
            <person name="Salcher M."/>
            <person name="Ghai R."/>
            <person name="Kavagutti S V."/>
        </authorList>
    </citation>
    <scope>NUCLEOTIDE SEQUENCE</scope>
</reference>